<organism evidence="3 4">
    <name type="scientific">Rhizophagus irregularis (strain DAOM 197198w)</name>
    <name type="common">Glomus intraradices</name>
    <dbReference type="NCBI Taxonomy" id="1432141"/>
    <lineage>
        <taxon>Eukaryota</taxon>
        <taxon>Fungi</taxon>
        <taxon>Fungi incertae sedis</taxon>
        <taxon>Mucoromycota</taxon>
        <taxon>Glomeromycotina</taxon>
        <taxon>Glomeromycetes</taxon>
        <taxon>Glomerales</taxon>
        <taxon>Glomeraceae</taxon>
        <taxon>Rhizophagus</taxon>
    </lineage>
</organism>
<dbReference type="PANTHER" id="PTHR31669">
    <property type="entry name" value="PROTEIN FAR1-RELATED SEQUENCE 10-RELATED"/>
    <property type="match status" value="1"/>
</dbReference>
<gene>
    <name evidence="3" type="ORF">RirG_031330</name>
</gene>
<reference evidence="3 4" key="1">
    <citation type="submission" date="2014-02" db="EMBL/GenBank/DDBJ databases">
        <title>Single nucleus genome sequencing reveals high similarity among nuclei of an endomycorrhizal fungus.</title>
        <authorList>
            <person name="Lin K."/>
            <person name="Geurts R."/>
            <person name="Zhang Z."/>
            <person name="Limpens E."/>
            <person name="Saunders D.G."/>
            <person name="Mu D."/>
            <person name="Pang E."/>
            <person name="Cao H."/>
            <person name="Cha H."/>
            <person name="Lin T."/>
            <person name="Zhou Q."/>
            <person name="Shang Y."/>
            <person name="Li Y."/>
            <person name="Ivanov S."/>
            <person name="Sharma T."/>
            <person name="Velzen R.V."/>
            <person name="Ruijter N.D."/>
            <person name="Aanen D.K."/>
            <person name="Win J."/>
            <person name="Kamoun S."/>
            <person name="Bisseling T."/>
            <person name="Huang S."/>
        </authorList>
    </citation>
    <scope>NUCLEOTIDE SEQUENCE [LARGE SCALE GENOMIC DNA]</scope>
    <source>
        <strain evidence="4">DAOM197198w</strain>
    </source>
</reference>
<accession>A0A015LVE8</accession>
<feature type="compositionally biased region" description="Basic residues" evidence="1">
    <location>
        <begin position="783"/>
        <end position="792"/>
    </location>
</feature>
<protein>
    <recommendedName>
        <fullName evidence="2">MULE transposase domain-containing protein</fullName>
    </recommendedName>
</protein>
<dbReference type="HOGENOM" id="CLU_019367_1_0_1"/>
<proteinExistence type="predicted"/>
<dbReference type="InterPro" id="IPR018289">
    <property type="entry name" value="MULE_transposase_dom"/>
</dbReference>
<name>A0A015LVE8_RHIIW</name>
<dbReference type="InterPro" id="IPR031052">
    <property type="entry name" value="FHY3/FAR1"/>
</dbReference>
<dbReference type="AlphaFoldDB" id="A0A015LVE8"/>
<evidence type="ECO:0000256" key="1">
    <source>
        <dbReference type="SAM" id="MobiDB-lite"/>
    </source>
</evidence>
<feature type="region of interest" description="Disordered" evidence="1">
    <location>
        <begin position="777"/>
        <end position="805"/>
    </location>
</feature>
<dbReference type="STRING" id="1432141.A0A015LVE8"/>
<comment type="caution">
    <text evidence="3">The sequence shown here is derived from an EMBL/GenBank/DDBJ whole genome shotgun (WGS) entry which is preliminary data.</text>
</comment>
<dbReference type="GO" id="GO:0006355">
    <property type="term" value="P:regulation of DNA-templated transcription"/>
    <property type="evidence" value="ECO:0007669"/>
    <property type="project" value="InterPro"/>
</dbReference>
<dbReference type="PANTHER" id="PTHR31669:SF251">
    <property type="entry name" value="PROTEIN FAR1-RELATED SEQUENCE"/>
    <property type="match status" value="1"/>
</dbReference>
<dbReference type="Proteomes" id="UP000022910">
    <property type="component" value="Unassembled WGS sequence"/>
</dbReference>
<feature type="domain" description="MULE transposase" evidence="2">
    <location>
        <begin position="350"/>
        <end position="444"/>
    </location>
</feature>
<keyword evidence="4" id="KW-1185">Reference proteome</keyword>
<dbReference type="EMBL" id="JEMT01011944">
    <property type="protein sequence ID" value="EXX76631.1"/>
    <property type="molecule type" value="Genomic_DNA"/>
</dbReference>
<evidence type="ECO:0000313" key="4">
    <source>
        <dbReference type="Proteomes" id="UP000022910"/>
    </source>
</evidence>
<evidence type="ECO:0000259" key="2">
    <source>
        <dbReference type="Pfam" id="PF10551"/>
    </source>
</evidence>
<dbReference type="Pfam" id="PF10551">
    <property type="entry name" value="MULE"/>
    <property type="match status" value="1"/>
</dbReference>
<feature type="compositionally biased region" description="Polar residues" evidence="1">
    <location>
        <begin position="796"/>
        <end position="805"/>
    </location>
</feature>
<sequence length="837" mass="96905">MNNEYQNQPFNLQLMDYEYQDQGQPSSDQLMDYEYQNQDQLSSYLQLMDYEYQTQGQPSSDHQVMDYECQNQGQLSSDFQLMDYEYQNQGQLLQLMDYEYQYQGQPSDQFHLTNKGKQVAVSLDIITEPDCEQNNMNGNNIADINDTTITTEILNVNDTFKDWNAVETAVNTFAKNNGFVAIKFRKDLVIIDKTITRRHIYQCWKAGINNPKNSTKTNCPWQANFYFGKHAADIHLTKFNNSHNHQCDPISIELAPKNLRFPQSILDKIEHYTTKGNLSAGQQYDLLFRGVRVHDESDAATMFLYLLKQHEEDSNYVVIPHLEGPSNELTSLFWVTSKQRNELWPKFHDVVIHDNTAKMNKYEMALSLFVGIDNNFKTRVLAQALTKYETQADYIWILQCTLKVTNNLSPRVLYTDGNSVMLAAVQVVYPQTRHLLYIYHIAENIKKKAKALLRNDMVQNFIEDFYHMRNSYTEYQDTPKCSQIFTAGVESTQRVESINSVLKKHLDRGTLLKELVKVIENELDKEAQYSRIKEYYGSNPSTGLPIMYNTIFKNIDSILKDHLAPIPLSLQQAQMKQSLLYQGILISIDQVKESDNEQSNDIIERIYDKPQIRLQDLLSDINSDKIQEIWEIYYITVTSSTSTPNYVVILKDSTLFCTFAQGNKDYTTKALYYIDQIRSANVYTSNIKEKVSKKIEFGSTMLVAKTSVQVAVAEGVTSELIGLLTQFITKYHHNTGLNIEEVHSISHFNDEIQESSYNYQRQPLVVVEECNIPKISNSEYHKPKGHPLKRYKSSTEENNNQHISSSSKTCSYCLEKRHNIRGCRQHKADLVDKENNN</sequence>
<evidence type="ECO:0000313" key="3">
    <source>
        <dbReference type="EMBL" id="EXX76631.1"/>
    </source>
</evidence>